<dbReference type="CDD" id="cd18186">
    <property type="entry name" value="BTB_POZ_ZBTB_KLHL-like"/>
    <property type="match status" value="1"/>
</dbReference>
<dbReference type="Gene3D" id="2.130.10.30">
    <property type="entry name" value="Regulator of chromosome condensation 1/beta-lactamase-inhibitor protein II"/>
    <property type="match status" value="2"/>
</dbReference>
<dbReference type="SUPFAM" id="SSF50985">
    <property type="entry name" value="RCC1/BLIP-II"/>
    <property type="match status" value="2"/>
</dbReference>
<dbReference type="InterPro" id="IPR000408">
    <property type="entry name" value="Reg_chr_condens"/>
</dbReference>
<dbReference type="EMBL" id="ADBJ01000034">
    <property type="protein sequence ID" value="EFA79484.1"/>
    <property type="molecule type" value="Genomic_DNA"/>
</dbReference>
<dbReference type="Pfam" id="PF00415">
    <property type="entry name" value="RCC1"/>
    <property type="match status" value="1"/>
</dbReference>
<dbReference type="InterPro" id="IPR000210">
    <property type="entry name" value="BTB/POZ_dom"/>
</dbReference>
<feature type="repeat" description="RCC1" evidence="3">
    <location>
        <begin position="279"/>
        <end position="330"/>
    </location>
</feature>
<comment type="caution">
    <text evidence="6">The sequence shown here is derived from an EMBL/GenBank/DDBJ whole genome shotgun (WGS) entry which is preliminary data.</text>
</comment>
<feature type="repeat" description="RCC1" evidence="3">
    <location>
        <begin position="331"/>
        <end position="382"/>
    </location>
</feature>
<feature type="repeat" description="RCC1" evidence="3">
    <location>
        <begin position="383"/>
        <end position="430"/>
    </location>
</feature>
<dbReference type="SMART" id="SM00225">
    <property type="entry name" value="BTB"/>
    <property type="match status" value="2"/>
</dbReference>
<evidence type="ECO:0000256" key="2">
    <source>
        <dbReference type="PROSITE-ProRule" id="PRU00023"/>
    </source>
</evidence>
<dbReference type="InParanoid" id="D3BG84"/>
<dbReference type="Pfam" id="PF12796">
    <property type="entry name" value="Ank_2"/>
    <property type="match status" value="1"/>
</dbReference>
<dbReference type="InterPro" id="IPR009091">
    <property type="entry name" value="RCC1/BLIP-II"/>
</dbReference>
<keyword evidence="1" id="KW-0677">Repeat</keyword>
<dbReference type="AlphaFoldDB" id="D3BG84"/>
<dbReference type="STRING" id="670386.D3BG84"/>
<proteinExistence type="predicted"/>
<feature type="region of interest" description="Disordered" evidence="4">
    <location>
        <begin position="866"/>
        <end position="903"/>
    </location>
</feature>
<feature type="compositionally biased region" description="Polar residues" evidence="4">
    <location>
        <begin position="872"/>
        <end position="881"/>
    </location>
</feature>
<dbReference type="SUPFAM" id="SSF54695">
    <property type="entry name" value="POZ domain"/>
    <property type="match status" value="2"/>
</dbReference>
<dbReference type="InterPro" id="IPR051625">
    <property type="entry name" value="Signaling_Regulatory_Domain"/>
</dbReference>
<evidence type="ECO:0000256" key="4">
    <source>
        <dbReference type="SAM" id="MobiDB-lite"/>
    </source>
</evidence>
<dbReference type="InterPro" id="IPR058923">
    <property type="entry name" value="RCC1-like_dom"/>
</dbReference>
<gene>
    <name evidence="6" type="ORF">PPL_07535</name>
</gene>
<dbReference type="SUPFAM" id="SSF48403">
    <property type="entry name" value="Ankyrin repeat"/>
    <property type="match status" value="1"/>
</dbReference>
<feature type="domain" description="BTB" evidence="5">
    <location>
        <begin position="557"/>
        <end position="647"/>
    </location>
</feature>
<dbReference type="PROSITE" id="PS50012">
    <property type="entry name" value="RCC1_3"/>
    <property type="match status" value="6"/>
</dbReference>
<dbReference type="OMA" id="SCGNWHS"/>
<dbReference type="PROSITE" id="PS50088">
    <property type="entry name" value="ANK_REPEAT"/>
    <property type="match status" value="1"/>
</dbReference>
<feature type="domain" description="BTB" evidence="5">
    <location>
        <begin position="704"/>
        <end position="776"/>
    </location>
</feature>
<evidence type="ECO:0000259" key="5">
    <source>
        <dbReference type="PROSITE" id="PS50097"/>
    </source>
</evidence>
<dbReference type="Gene3D" id="3.30.710.10">
    <property type="entry name" value="Potassium Channel Kv1.1, Chain A"/>
    <property type="match status" value="2"/>
</dbReference>
<dbReference type="PRINTS" id="PR00633">
    <property type="entry name" value="RCCNDNSATION"/>
</dbReference>
<evidence type="ECO:0000313" key="6">
    <source>
        <dbReference type="EMBL" id="EFA79484.1"/>
    </source>
</evidence>
<dbReference type="PROSITE" id="PS00626">
    <property type="entry name" value="RCC1_2"/>
    <property type="match status" value="2"/>
</dbReference>
<protein>
    <submittedName>
        <fullName evidence="6">Ankyrin repeat-containing protein</fullName>
    </submittedName>
</protein>
<dbReference type="PROSITE" id="PS50097">
    <property type="entry name" value="BTB"/>
    <property type="match status" value="2"/>
</dbReference>
<dbReference type="InterPro" id="IPR011333">
    <property type="entry name" value="SKP1/BTB/POZ_sf"/>
</dbReference>
<dbReference type="PANTHER" id="PTHR22872">
    <property type="entry name" value="BTK-BINDING PROTEIN-RELATED"/>
    <property type="match status" value="1"/>
</dbReference>
<dbReference type="Gene3D" id="1.25.40.20">
    <property type="entry name" value="Ankyrin repeat-containing domain"/>
    <property type="match status" value="1"/>
</dbReference>
<sequence length="903" mass="100313">MWESNKQYHSNTMETIAAMLEAEQLDWQEVINFHHPNFMYFLRNSSISIVMAVLTRYDRHQNTIFHTAAFCPPRDDFINDIRILLRKLDYNISADLQNLLTQRNINDETPLHLAAMHQNIQYIRSLVGLQVDGSLVDNRNLTALDIAVWLDKKECINLLTSLRSSKMTVSNGTGGSVPIYQWGQMLCPSLSLIATGTPTGVLFNQKEHSPTTIKFGQNFAVMLTDTGGVYSWGLCSYGKLGHPTKNDISIPSMISAFKNKQITQIACGKDHSLALDEIGVVYAWGNGSGGRLGLGNSEVVSIPKIIPHFEDEKITSIACGQEFSLALSDSGKVFSWGKGLHGNLGYDVSTMLSQSTPKVIPMLPPASQISCGNWHSMVLSKSGDVYTFGSNIDCRLGHSGNGSTPTMVQIGSKIKKIGAGANFNAVLSESNAIYTWGSNIHCQLGVLLPDHRNYTGEPQVVKTLLPYPISTIEVGYEHVVVLTDTGEVFTFGDNSMMQCGVGEAIKEVCNFTRVKIPDNSTVFKIAAGGNSSLISLSSGHNIYGSELASLLTDESLVDLRFIVNGDTAQYVNCHRAVVACRVPKLLPLISSEIKNPNSDNSHEISITSKITASTINKIIYIDFKQISFESLKLFIKFIYTDHVPLIQHYVDEIGMLSTCLGVERLAFLCNLVLGKTKSLESIPSSNLSEDFKKLSDPTFAESLYDITFKVHEPSGNIAEVQSFKVMLCLRSKYFKMMLSGSFIEGSMNSINIHDVSISSFKDLLHYFYCNEVPSDPNDCFELVILADFHQIARAKELCSAVIRPSIDNTSLLFMFQFSKQYDLKSLTVWCESRISQVPNAELLEGFDRLTEENQKFVKENCAKAPPKVEGFRSSTPDSASQEQRHYRRKPKNQEKPKKSWFFG</sequence>
<feature type="repeat" description="RCC1" evidence="3">
    <location>
        <begin position="227"/>
        <end position="278"/>
    </location>
</feature>
<name>D3BG84_HETP5</name>
<feature type="repeat" description="RCC1" evidence="3">
    <location>
        <begin position="431"/>
        <end position="485"/>
    </location>
</feature>
<organism evidence="6 7">
    <name type="scientific">Heterostelium pallidum (strain ATCC 26659 / Pp 5 / PN500)</name>
    <name type="common">Cellular slime mold</name>
    <name type="synonym">Polysphondylium pallidum</name>
    <dbReference type="NCBI Taxonomy" id="670386"/>
    <lineage>
        <taxon>Eukaryota</taxon>
        <taxon>Amoebozoa</taxon>
        <taxon>Evosea</taxon>
        <taxon>Eumycetozoa</taxon>
        <taxon>Dictyostelia</taxon>
        <taxon>Acytosteliales</taxon>
        <taxon>Acytosteliaceae</taxon>
        <taxon>Heterostelium</taxon>
    </lineage>
</organism>
<keyword evidence="7" id="KW-1185">Reference proteome</keyword>
<evidence type="ECO:0000256" key="3">
    <source>
        <dbReference type="PROSITE-ProRule" id="PRU00235"/>
    </source>
</evidence>
<feature type="repeat" description="ANK" evidence="2">
    <location>
        <begin position="106"/>
        <end position="138"/>
    </location>
</feature>
<accession>D3BG84</accession>
<dbReference type="InterPro" id="IPR002110">
    <property type="entry name" value="Ankyrin_rpt"/>
</dbReference>
<feature type="repeat" description="RCC1" evidence="3">
    <location>
        <begin position="486"/>
        <end position="538"/>
    </location>
</feature>
<evidence type="ECO:0000313" key="7">
    <source>
        <dbReference type="Proteomes" id="UP000001396"/>
    </source>
</evidence>
<dbReference type="RefSeq" id="XP_020431605.1">
    <property type="nucleotide sequence ID" value="XM_020578370.1"/>
</dbReference>
<dbReference type="Pfam" id="PF00651">
    <property type="entry name" value="BTB"/>
    <property type="match status" value="1"/>
</dbReference>
<keyword evidence="2" id="KW-0040">ANK repeat</keyword>
<dbReference type="GeneID" id="31363016"/>
<dbReference type="InterPro" id="IPR036770">
    <property type="entry name" value="Ankyrin_rpt-contain_sf"/>
</dbReference>
<reference evidence="6 7" key="1">
    <citation type="journal article" date="2011" name="Genome Res.">
        <title>Phylogeny-wide analysis of social amoeba genomes highlights ancient origins for complex intercellular communication.</title>
        <authorList>
            <person name="Heidel A.J."/>
            <person name="Lawal H.M."/>
            <person name="Felder M."/>
            <person name="Schilde C."/>
            <person name="Helps N.R."/>
            <person name="Tunggal B."/>
            <person name="Rivero F."/>
            <person name="John U."/>
            <person name="Schleicher M."/>
            <person name="Eichinger L."/>
            <person name="Platzer M."/>
            <person name="Noegel A.A."/>
            <person name="Schaap P."/>
            <person name="Gloeckner G."/>
        </authorList>
    </citation>
    <scope>NUCLEOTIDE SEQUENCE [LARGE SCALE GENOMIC DNA]</scope>
    <source>
        <strain evidence="7">ATCC 26659 / Pp 5 / PN500</strain>
    </source>
</reference>
<dbReference type="Pfam" id="PF25390">
    <property type="entry name" value="WD40_RLD"/>
    <property type="match status" value="1"/>
</dbReference>
<evidence type="ECO:0000256" key="1">
    <source>
        <dbReference type="ARBA" id="ARBA00022737"/>
    </source>
</evidence>
<dbReference type="Proteomes" id="UP000001396">
    <property type="component" value="Unassembled WGS sequence"/>
</dbReference>